<keyword evidence="4" id="KW-0418">Kinase</keyword>
<dbReference type="InterPro" id="IPR000719">
    <property type="entry name" value="Prot_kinase_dom"/>
</dbReference>
<evidence type="ECO:0000256" key="5">
    <source>
        <dbReference type="ARBA" id="ARBA00022840"/>
    </source>
</evidence>
<organism evidence="7 8">
    <name type="scientific">Fomitopsis schrenkii</name>
    <name type="common">Brown rot fungus</name>
    <dbReference type="NCBI Taxonomy" id="2126942"/>
    <lineage>
        <taxon>Eukaryota</taxon>
        <taxon>Fungi</taxon>
        <taxon>Dikarya</taxon>
        <taxon>Basidiomycota</taxon>
        <taxon>Agaricomycotina</taxon>
        <taxon>Agaricomycetes</taxon>
        <taxon>Polyporales</taxon>
        <taxon>Fomitopsis</taxon>
    </lineage>
</organism>
<sequence length="74" mass="7976">ALCLLHKNGVVHRDLKPPNFLLDPAGGIVLADFGLSIEAGLSGEIEDVCGTLDYLAPEQWQAPAYDSQADVWQL</sequence>
<dbReference type="InParanoid" id="S8F9P7"/>
<accession>S8F9P7</accession>
<dbReference type="Proteomes" id="UP000015241">
    <property type="component" value="Unassembled WGS sequence"/>
</dbReference>
<dbReference type="HOGENOM" id="CLU_000288_7_30_1"/>
<dbReference type="InterPro" id="IPR011009">
    <property type="entry name" value="Kinase-like_dom_sf"/>
</dbReference>
<dbReference type="AlphaFoldDB" id="S8F9P7"/>
<evidence type="ECO:0000256" key="1">
    <source>
        <dbReference type="ARBA" id="ARBA00022527"/>
    </source>
</evidence>
<gene>
    <name evidence="7" type="ORF">FOMPIDRAFT_16852</name>
</gene>
<dbReference type="SUPFAM" id="SSF56112">
    <property type="entry name" value="Protein kinase-like (PK-like)"/>
    <property type="match status" value="1"/>
</dbReference>
<proteinExistence type="predicted"/>
<dbReference type="eggNOG" id="KOG0580">
    <property type="taxonomic scope" value="Eukaryota"/>
</dbReference>
<keyword evidence="5" id="KW-0067">ATP-binding</keyword>
<protein>
    <recommendedName>
        <fullName evidence="6">Protein kinase domain-containing protein</fullName>
    </recommendedName>
</protein>
<dbReference type="GO" id="GO:0004674">
    <property type="term" value="F:protein serine/threonine kinase activity"/>
    <property type="evidence" value="ECO:0007669"/>
    <property type="project" value="UniProtKB-KW"/>
</dbReference>
<feature type="non-terminal residue" evidence="7">
    <location>
        <position position="74"/>
    </location>
</feature>
<dbReference type="Gene3D" id="1.10.510.10">
    <property type="entry name" value="Transferase(Phosphotransferase) domain 1"/>
    <property type="match status" value="1"/>
</dbReference>
<dbReference type="OrthoDB" id="193860at2759"/>
<dbReference type="InterPro" id="IPR008271">
    <property type="entry name" value="Ser/Thr_kinase_AS"/>
</dbReference>
<dbReference type="EMBL" id="KE504166">
    <property type="protein sequence ID" value="EPS98325.1"/>
    <property type="molecule type" value="Genomic_DNA"/>
</dbReference>
<dbReference type="STRING" id="743788.S8F9P7"/>
<dbReference type="Pfam" id="PF00069">
    <property type="entry name" value="Pkinase"/>
    <property type="match status" value="1"/>
</dbReference>
<evidence type="ECO:0000313" key="8">
    <source>
        <dbReference type="Proteomes" id="UP000015241"/>
    </source>
</evidence>
<dbReference type="PROSITE" id="PS00108">
    <property type="entry name" value="PROTEIN_KINASE_ST"/>
    <property type="match status" value="1"/>
</dbReference>
<keyword evidence="3" id="KW-0547">Nucleotide-binding</keyword>
<evidence type="ECO:0000256" key="3">
    <source>
        <dbReference type="ARBA" id="ARBA00022741"/>
    </source>
</evidence>
<evidence type="ECO:0000256" key="4">
    <source>
        <dbReference type="ARBA" id="ARBA00022777"/>
    </source>
</evidence>
<feature type="non-terminal residue" evidence="7">
    <location>
        <position position="1"/>
    </location>
</feature>
<evidence type="ECO:0000256" key="2">
    <source>
        <dbReference type="ARBA" id="ARBA00022679"/>
    </source>
</evidence>
<keyword evidence="8" id="KW-1185">Reference proteome</keyword>
<keyword evidence="1" id="KW-0723">Serine/threonine-protein kinase</keyword>
<feature type="domain" description="Protein kinase" evidence="6">
    <location>
        <begin position="1"/>
        <end position="74"/>
    </location>
</feature>
<reference evidence="7 8" key="1">
    <citation type="journal article" date="2012" name="Science">
        <title>The Paleozoic origin of enzymatic lignin decomposition reconstructed from 31 fungal genomes.</title>
        <authorList>
            <person name="Floudas D."/>
            <person name="Binder M."/>
            <person name="Riley R."/>
            <person name="Barry K."/>
            <person name="Blanchette R.A."/>
            <person name="Henrissat B."/>
            <person name="Martinez A.T."/>
            <person name="Otillar R."/>
            <person name="Spatafora J.W."/>
            <person name="Yadav J.S."/>
            <person name="Aerts A."/>
            <person name="Benoit I."/>
            <person name="Boyd A."/>
            <person name="Carlson A."/>
            <person name="Copeland A."/>
            <person name="Coutinho P.M."/>
            <person name="de Vries R.P."/>
            <person name="Ferreira P."/>
            <person name="Findley K."/>
            <person name="Foster B."/>
            <person name="Gaskell J."/>
            <person name="Glotzer D."/>
            <person name="Gorecki P."/>
            <person name="Heitman J."/>
            <person name="Hesse C."/>
            <person name="Hori C."/>
            <person name="Igarashi K."/>
            <person name="Jurgens J.A."/>
            <person name="Kallen N."/>
            <person name="Kersten P."/>
            <person name="Kohler A."/>
            <person name="Kuees U."/>
            <person name="Kumar T.K.A."/>
            <person name="Kuo A."/>
            <person name="LaButti K."/>
            <person name="Larrondo L.F."/>
            <person name="Lindquist E."/>
            <person name="Ling A."/>
            <person name="Lombard V."/>
            <person name="Lucas S."/>
            <person name="Lundell T."/>
            <person name="Martin R."/>
            <person name="McLaughlin D.J."/>
            <person name="Morgenstern I."/>
            <person name="Morin E."/>
            <person name="Murat C."/>
            <person name="Nagy L.G."/>
            <person name="Nolan M."/>
            <person name="Ohm R.A."/>
            <person name="Patyshakuliyeva A."/>
            <person name="Rokas A."/>
            <person name="Ruiz-Duenas F.J."/>
            <person name="Sabat G."/>
            <person name="Salamov A."/>
            <person name="Samejima M."/>
            <person name="Schmutz J."/>
            <person name="Slot J.C."/>
            <person name="St John F."/>
            <person name="Stenlid J."/>
            <person name="Sun H."/>
            <person name="Sun S."/>
            <person name="Syed K."/>
            <person name="Tsang A."/>
            <person name="Wiebenga A."/>
            <person name="Young D."/>
            <person name="Pisabarro A."/>
            <person name="Eastwood D.C."/>
            <person name="Martin F."/>
            <person name="Cullen D."/>
            <person name="Grigoriev I.V."/>
            <person name="Hibbett D.S."/>
        </authorList>
    </citation>
    <scope>NUCLEOTIDE SEQUENCE</scope>
    <source>
        <strain evidence="8">FP-58527</strain>
    </source>
</reference>
<keyword evidence="2" id="KW-0808">Transferase</keyword>
<dbReference type="PANTHER" id="PTHR24351">
    <property type="entry name" value="RIBOSOMAL PROTEIN S6 KINASE"/>
    <property type="match status" value="1"/>
</dbReference>
<dbReference type="GO" id="GO:0005524">
    <property type="term" value="F:ATP binding"/>
    <property type="evidence" value="ECO:0007669"/>
    <property type="project" value="UniProtKB-KW"/>
</dbReference>
<evidence type="ECO:0000313" key="7">
    <source>
        <dbReference type="EMBL" id="EPS98325.1"/>
    </source>
</evidence>
<dbReference type="PROSITE" id="PS50011">
    <property type="entry name" value="PROTEIN_KINASE_DOM"/>
    <property type="match status" value="1"/>
</dbReference>
<evidence type="ECO:0000259" key="6">
    <source>
        <dbReference type="PROSITE" id="PS50011"/>
    </source>
</evidence>
<name>S8F9P7_FOMSC</name>